<protein>
    <submittedName>
        <fullName evidence="1">Uncharacterized protein</fullName>
    </submittedName>
</protein>
<dbReference type="EMBL" id="GL379799">
    <property type="protein sequence ID" value="EGT34770.1"/>
    <property type="molecule type" value="Genomic_DNA"/>
</dbReference>
<dbReference type="OrthoDB" id="5874778at2759"/>
<sequence length="76" mass="8207">MCVSINANRATAMLTLNVLNQFTTAYMDGFFDCETRNSNTDGTGIDYFGMSSTYALGGHLGKFGKQTFLGIASLFS</sequence>
<dbReference type="OMA" id="CVSINAN"/>
<accession>G0ML95</accession>
<keyword evidence="2" id="KW-1185">Reference proteome</keyword>
<evidence type="ECO:0000313" key="1">
    <source>
        <dbReference type="EMBL" id="EGT34770.1"/>
    </source>
</evidence>
<proteinExistence type="predicted"/>
<reference evidence="2" key="1">
    <citation type="submission" date="2011-07" db="EMBL/GenBank/DDBJ databases">
        <authorList>
            <consortium name="Caenorhabditis brenneri Sequencing and Analysis Consortium"/>
            <person name="Wilson R.K."/>
        </authorList>
    </citation>
    <scope>NUCLEOTIDE SEQUENCE [LARGE SCALE GENOMIC DNA]</scope>
    <source>
        <strain evidence="2">PB2801</strain>
    </source>
</reference>
<name>G0ML95_CAEBE</name>
<dbReference type="InParanoid" id="G0ML95"/>
<organism evidence="2">
    <name type="scientific">Caenorhabditis brenneri</name>
    <name type="common">Nematode worm</name>
    <dbReference type="NCBI Taxonomy" id="135651"/>
    <lineage>
        <taxon>Eukaryota</taxon>
        <taxon>Metazoa</taxon>
        <taxon>Ecdysozoa</taxon>
        <taxon>Nematoda</taxon>
        <taxon>Chromadorea</taxon>
        <taxon>Rhabditida</taxon>
        <taxon>Rhabditina</taxon>
        <taxon>Rhabditomorpha</taxon>
        <taxon>Rhabditoidea</taxon>
        <taxon>Rhabditidae</taxon>
        <taxon>Peloderinae</taxon>
        <taxon>Caenorhabditis</taxon>
    </lineage>
</organism>
<dbReference type="AlphaFoldDB" id="G0ML95"/>
<gene>
    <name evidence="1" type="ORF">CAEBREN_03681</name>
</gene>
<evidence type="ECO:0000313" key="2">
    <source>
        <dbReference type="Proteomes" id="UP000008068"/>
    </source>
</evidence>
<dbReference type="HOGENOM" id="CLU_2707177_0_0_1"/>
<dbReference type="Proteomes" id="UP000008068">
    <property type="component" value="Unassembled WGS sequence"/>
</dbReference>